<dbReference type="Pfam" id="PF00782">
    <property type="entry name" value="DSPc"/>
    <property type="match status" value="1"/>
</dbReference>
<dbReference type="InterPro" id="IPR020422">
    <property type="entry name" value="TYR_PHOSPHATASE_DUAL_dom"/>
</dbReference>
<accession>A0A8H7Q185</accession>
<evidence type="ECO:0000256" key="3">
    <source>
        <dbReference type="ARBA" id="ARBA00022801"/>
    </source>
</evidence>
<keyword evidence="3" id="KW-0378">Hydrolase</keyword>
<dbReference type="OrthoDB" id="2017893at2759"/>
<evidence type="ECO:0000256" key="2">
    <source>
        <dbReference type="ARBA" id="ARBA00013064"/>
    </source>
</evidence>
<name>A0A8H7Q185_MORIS</name>
<dbReference type="EC" id="3.1.3.48" evidence="2"/>
<feature type="region of interest" description="Disordered" evidence="5">
    <location>
        <begin position="1"/>
        <end position="26"/>
    </location>
</feature>
<evidence type="ECO:0000313" key="9">
    <source>
        <dbReference type="Proteomes" id="UP000654370"/>
    </source>
</evidence>
<evidence type="ECO:0000313" key="8">
    <source>
        <dbReference type="EMBL" id="KAG2183670.1"/>
    </source>
</evidence>
<dbReference type="InterPro" id="IPR000340">
    <property type="entry name" value="Dual-sp_phosphatase_cat-dom"/>
</dbReference>
<dbReference type="EMBL" id="JAEPQZ010000003">
    <property type="protein sequence ID" value="KAG2183670.1"/>
    <property type="molecule type" value="Genomic_DNA"/>
</dbReference>
<dbReference type="PANTHER" id="PTHR10159">
    <property type="entry name" value="DUAL SPECIFICITY PROTEIN PHOSPHATASE"/>
    <property type="match status" value="1"/>
</dbReference>
<dbReference type="PANTHER" id="PTHR10159:SF519">
    <property type="entry name" value="DUAL SPECIFICITY PROTEIN PHOSPHATASE MPK3"/>
    <property type="match status" value="1"/>
</dbReference>
<keyword evidence="9" id="KW-1185">Reference proteome</keyword>
<dbReference type="GO" id="GO:0005737">
    <property type="term" value="C:cytoplasm"/>
    <property type="evidence" value="ECO:0007669"/>
    <property type="project" value="TreeGrafter"/>
</dbReference>
<feature type="domain" description="Tyrosine specific protein phosphatases" evidence="7">
    <location>
        <begin position="304"/>
        <end position="354"/>
    </location>
</feature>
<dbReference type="InterPro" id="IPR000387">
    <property type="entry name" value="Tyr_Pase_dom"/>
</dbReference>
<dbReference type="PROSITE" id="PS50056">
    <property type="entry name" value="TYR_PHOSPHATASE_2"/>
    <property type="match status" value="1"/>
</dbReference>
<keyword evidence="4" id="KW-0904">Protein phosphatase</keyword>
<dbReference type="InterPro" id="IPR029021">
    <property type="entry name" value="Prot-tyrosine_phosphatase-like"/>
</dbReference>
<comment type="caution">
    <text evidence="8">The sequence shown here is derived from an EMBL/GenBank/DDBJ whole genome shotgun (WGS) entry which is preliminary data.</text>
</comment>
<evidence type="ECO:0000259" key="7">
    <source>
        <dbReference type="PROSITE" id="PS50056"/>
    </source>
</evidence>
<dbReference type="GO" id="GO:0017017">
    <property type="term" value="F:MAP kinase tyrosine/serine/threonine phosphatase activity"/>
    <property type="evidence" value="ECO:0007669"/>
    <property type="project" value="TreeGrafter"/>
</dbReference>
<evidence type="ECO:0000259" key="6">
    <source>
        <dbReference type="PROSITE" id="PS50054"/>
    </source>
</evidence>
<evidence type="ECO:0000256" key="4">
    <source>
        <dbReference type="ARBA" id="ARBA00022912"/>
    </source>
</evidence>
<dbReference type="GO" id="GO:0008330">
    <property type="term" value="F:protein tyrosine/threonine phosphatase activity"/>
    <property type="evidence" value="ECO:0007669"/>
    <property type="project" value="TreeGrafter"/>
</dbReference>
<organism evidence="8 9">
    <name type="scientific">Mortierella isabellina</name>
    <name type="common">Filamentous fungus</name>
    <name type="synonym">Umbelopsis isabellina</name>
    <dbReference type="NCBI Taxonomy" id="91625"/>
    <lineage>
        <taxon>Eukaryota</taxon>
        <taxon>Fungi</taxon>
        <taxon>Fungi incertae sedis</taxon>
        <taxon>Mucoromycota</taxon>
        <taxon>Mucoromycotina</taxon>
        <taxon>Umbelopsidomycetes</taxon>
        <taxon>Umbelopsidales</taxon>
        <taxon>Umbelopsidaceae</taxon>
        <taxon>Umbelopsis</taxon>
    </lineage>
</organism>
<dbReference type="PROSITE" id="PS00383">
    <property type="entry name" value="TYR_PHOSPHATASE_1"/>
    <property type="match status" value="1"/>
</dbReference>
<dbReference type="SMART" id="SM00195">
    <property type="entry name" value="DSPc"/>
    <property type="match status" value="1"/>
</dbReference>
<dbReference type="Gene3D" id="3.90.190.10">
    <property type="entry name" value="Protein tyrosine phosphatase superfamily"/>
    <property type="match status" value="2"/>
</dbReference>
<feature type="compositionally biased region" description="Low complexity" evidence="5">
    <location>
        <begin position="134"/>
        <end position="143"/>
    </location>
</feature>
<reference evidence="8" key="1">
    <citation type="submission" date="2020-12" db="EMBL/GenBank/DDBJ databases">
        <title>Metabolic potential, ecology and presence of endohyphal bacteria is reflected in genomic diversity of Mucoromycotina.</title>
        <authorList>
            <person name="Muszewska A."/>
            <person name="Okrasinska A."/>
            <person name="Steczkiewicz K."/>
            <person name="Drgas O."/>
            <person name="Orlowska M."/>
            <person name="Perlinska-Lenart U."/>
            <person name="Aleksandrzak-Piekarczyk T."/>
            <person name="Szatraj K."/>
            <person name="Zielenkiewicz U."/>
            <person name="Pilsyk S."/>
            <person name="Malc E."/>
            <person name="Mieczkowski P."/>
            <person name="Kruszewska J.S."/>
            <person name="Biernat P."/>
            <person name="Pawlowska J."/>
        </authorList>
    </citation>
    <scope>NUCLEOTIDE SEQUENCE</scope>
    <source>
        <strain evidence="8">WA0000067209</strain>
    </source>
</reference>
<dbReference type="InterPro" id="IPR016130">
    <property type="entry name" value="Tyr_Pase_AS"/>
</dbReference>
<comment type="similarity">
    <text evidence="1">Belongs to the protein-tyrosine phosphatase family. Non-receptor class dual specificity subfamily.</text>
</comment>
<feature type="region of interest" description="Disordered" evidence="5">
    <location>
        <begin position="112"/>
        <end position="143"/>
    </location>
</feature>
<evidence type="ECO:0000256" key="1">
    <source>
        <dbReference type="ARBA" id="ARBA00008601"/>
    </source>
</evidence>
<sequence length="480" mass="53674">MADSSSFRFIPQHQLDQPANSKRRNRKGLSLVVPATRPPLQTSQVAKTPRIAKVATPRLALDNQKSRPYRDGPICILPNLYLGDEHNANDAEQLHNLGIGYILNVAKEVDHPNQQDFNSSDISDNDDDEGGATSPSLSISSSASSASSIDTLKSFSFGVGGTDYMTSRRSSFNLNIDSPTRLVSPLDDYGEKCPFSPRGPKPTPRGLKVLRFRPSASNLSFTSAFKATRQDPTLNRSGPKRYPKRLTRRLSSTHSAELRGRRKRHAINEVAQADDGLQLHQIKYKKLPWTHNHENLAFELGPALDIIERARTSKRAILVHCQCGVARSASLVIAYVMQAFKVSLDQAYDFVKTKSNSISPNMYLMFQLRDFESHHRLGLDQHKATATKNRLRKCTSMQFDTTTNTTTTSTTTTHYIQSSNDTKNHLISNFSKLEFSSSKCASSADPANLILTRRSLDDSFYHSYSFRSEPPFTNDLPMYL</sequence>
<dbReference type="Proteomes" id="UP000654370">
    <property type="component" value="Unassembled WGS sequence"/>
</dbReference>
<dbReference type="GO" id="GO:0033550">
    <property type="term" value="F:MAP kinase tyrosine phosphatase activity"/>
    <property type="evidence" value="ECO:0007669"/>
    <property type="project" value="TreeGrafter"/>
</dbReference>
<dbReference type="GO" id="GO:0043409">
    <property type="term" value="P:negative regulation of MAPK cascade"/>
    <property type="evidence" value="ECO:0007669"/>
    <property type="project" value="TreeGrafter"/>
</dbReference>
<dbReference type="SUPFAM" id="SSF52799">
    <property type="entry name" value="(Phosphotyrosine protein) phosphatases II"/>
    <property type="match status" value="1"/>
</dbReference>
<evidence type="ECO:0000256" key="5">
    <source>
        <dbReference type="SAM" id="MobiDB-lite"/>
    </source>
</evidence>
<dbReference type="PROSITE" id="PS50054">
    <property type="entry name" value="TYR_PHOSPHATASE_DUAL"/>
    <property type="match status" value="1"/>
</dbReference>
<protein>
    <recommendedName>
        <fullName evidence="2">protein-tyrosine-phosphatase</fullName>
        <ecNumber evidence="2">3.1.3.48</ecNumber>
    </recommendedName>
</protein>
<dbReference type="AlphaFoldDB" id="A0A8H7Q185"/>
<proteinExistence type="inferred from homology"/>
<gene>
    <name evidence="8" type="ORF">INT43_006678</name>
</gene>
<feature type="domain" description="Tyrosine-protein phosphatase" evidence="6">
    <location>
        <begin position="72"/>
        <end position="377"/>
    </location>
</feature>